<evidence type="ECO:0000313" key="2">
    <source>
        <dbReference type="Proteomes" id="UP000645462"/>
    </source>
</evidence>
<dbReference type="EMBL" id="BMFC01000008">
    <property type="protein sequence ID" value="GGC10535.1"/>
    <property type="molecule type" value="Genomic_DNA"/>
</dbReference>
<dbReference type="Proteomes" id="UP000645462">
    <property type="component" value="Unassembled WGS sequence"/>
</dbReference>
<organism evidence="1 2">
    <name type="scientific">Marivita lacus</name>
    <dbReference type="NCBI Taxonomy" id="1323742"/>
    <lineage>
        <taxon>Bacteria</taxon>
        <taxon>Pseudomonadati</taxon>
        <taxon>Pseudomonadota</taxon>
        <taxon>Alphaproteobacteria</taxon>
        <taxon>Rhodobacterales</taxon>
        <taxon>Roseobacteraceae</taxon>
        <taxon>Marivita</taxon>
    </lineage>
</organism>
<protein>
    <submittedName>
        <fullName evidence="1">Uncharacterized protein</fullName>
    </submittedName>
</protein>
<keyword evidence="2" id="KW-1185">Reference proteome</keyword>
<name>A0ABQ1KWJ7_9RHOB</name>
<reference evidence="2" key="1">
    <citation type="journal article" date="2019" name="Int. J. Syst. Evol. Microbiol.">
        <title>The Global Catalogue of Microorganisms (GCM) 10K type strain sequencing project: providing services to taxonomists for standard genome sequencing and annotation.</title>
        <authorList>
            <consortium name="The Broad Institute Genomics Platform"/>
            <consortium name="The Broad Institute Genome Sequencing Center for Infectious Disease"/>
            <person name="Wu L."/>
            <person name="Ma J."/>
        </authorList>
    </citation>
    <scope>NUCLEOTIDE SEQUENCE [LARGE SCALE GENOMIC DNA]</scope>
    <source>
        <strain evidence="2">CGMCC 1.12478</strain>
    </source>
</reference>
<comment type="caution">
    <text evidence="1">The sequence shown here is derived from an EMBL/GenBank/DDBJ whole genome shotgun (WGS) entry which is preliminary data.</text>
</comment>
<evidence type="ECO:0000313" key="1">
    <source>
        <dbReference type="EMBL" id="GGC10535.1"/>
    </source>
</evidence>
<sequence>MSSATHFMLALAAQAQNLPSLPKAPKATTVAFMGSKDAHDGLRGNPMDGRFEMDPDVIVVGEQDVHWSPF</sequence>
<proteinExistence type="predicted"/>
<accession>A0ABQ1KWJ7</accession>
<gene>
    <name evidence="1" type="ORF">GCM10011363_29040</name>
</gene>